<feature type="transmembrane region" description="Helical" evidence="7">
    <location>
        <begin position="162"/>
        <end position="182"/>
    </location>
</feature>
<dbReference type="EMBL" id="JACJTC010000001">
    <property type="protein sequence ID" value="MBD2609802.1"/>
    <property type="molecule type" value="Genomic_DNA"/>
</dbReference>
<feature type="transmembrane region" description="Helical" evidence="7">
    <location>
        <begin position="5"/>
        <end position="27"/>
    </location>
</feature>
<reference evidence="8 9" key="1">
    <citation type="journal article" date="2020" name="ISME J.">
        <title>Comparative genomics reveals insights into cyanobacterial evolution and habitat adaptation.</title>
        <authorList>
            <person name="Chen M.Y."/>
            <person name="Teng W.K."/>
            <person name="Zhao L."/>
            <person name="Hu C.X."/>
            <person name="Zhou Y.K."/>
            <person name="Han B.P."/>
            <person name="Song L.R."/>
            <person name="Shu W.S."/>
        </authorList>
    </citation>
    <scope>NUCLEOTIDE SEQUENCE [LARGE SCALE GENOMIC DNA]</scope>
    <source>
        <strain evidence="8 9">FACHB-252</strain>
    </source>
</reference>
<dbReference type="Pfam" id="PF07681">
    <property type="entry name" value="DoxX"/>
    <property type="match status" value="1"/>
</dbReference>
<proteinExistence type="inferred from homology"/>
<keyword evidence="3" id="KW-1003">Cell membrane</keyword>
<dbReference type="PANTHER" id="PTHR33452:SF1">
    <property type="entry name" value="INNER MEMBRANE PROTEIN YPHA-RELATED"/>
    <property type="match status" value="1"/>
</dbReference>
<dbReference type="PANTHER" id="PTHR33452">
    <property type="entry name" value="OXIDOREDUCTASE CATD-RELATED"/>
    <property type="match status" value="1"/>
</dbReference>
<feature type="transmembrane region" description="Helical" evidence="7">
    <location>
        <begin position="78"/>
        <end position="97"/>
    </location>
</feature>
<keyword evidence="6 7" id="KW-0472">Membrane</keyword>
<keyword evidence="4 7" id="KW-0812">Transmembrane</keyword>
<accession>A0ABR8H2Y7</accession>
<dbReference type="InterPro" id="IPR032808">
    <property type="entry name" value="DoxX"/>
</dbReference>
<organism evidence="8 9">
    <name type="scientific">Nostoc punctiforme FACHB-252</name>
    <dbReference type="NCBI Taxonomy" id="1357509"/>
    <lineage>
        <taxon>Bacteria</taxon>
        <taxon>Bacillati</taxon>
        <taxon>Cyanobacteriota</taxon>
        <taxon>Cyanophyceae</taxon>
        <taxon>Nostocales</taxon>
        <taxon>Nostocaceae</taxon>
        <taxon>Nostoc</taxon>
    </lineage>
</organism>
<dbReference type="RefSeq" id="WP_190947914.1">
    <property type="nucleotide sequence ID" value="NZ_JACJTC010000001.1"/>
</dbReference>
<sequence length="189" mass="20727">MIYQFVLGIAIAMWVLPKVINFILVSVNYSFLDPYLLSSLTHAYPSGLPGLALLLLRVSVGGLFLLHGYPKVKHLRRWAESINTPVFLCFISAWTMLGGGFFLILGFLTLLATLPILASMLFAILLHLIEGKPFVATDPYLIPGDQYKGPLGKSEPPSWEKAFMYCVMLIAIAVFGPGAYSLDALIFGG</sequence>
<keyword evidence="5 7" id="KW-1133">Transmembrane helix</keyword>
<evidence type="ECO:0000256" key="2">
    <source>
        <dbReference type="ARBA" id="ARBA00006679"/>
    </source>
</evidence>
<evidence type="ECO:0000256" key="3">
    <source>
        <dbReference type="ARBA" id="ARBA00022475"/>
    </source>
</evidence>
<comment type="similarity">
    <text evidence="2">Belongs to the DoxX family.</text>
</comment>
<evidence type="ECO:0000313" key="9">
    <source>
        <dbReference type="Proteomes" id="UP000606396"/>
    </source>
</evidence>
<dbReference type="InterPro" id="IPR051907">
    <property type="entry name" value="DoxX-like_oxidoreductase"/>
</dbReference>
<gene>
    <name evidence="8" type="ORF">H6G94_00690</name>
</gene>
<keyword evidence="9" id="KW-1185">Reference proteome</keyword>
<evidence type="ECO:0000256" key="7">
    <source>
        <dbReference type="SAM" id="Phobius"/>
    </source>
</evidence>
<evidence type="ECO:0000256" key="6">
    <source>
        <dbReference type="ARBA" id="ARBA00023136"/>
    </source>
</evidence>
<evidence type="ECO:0000256" key="1">
    <source>
        <dbReference type="ARBA" id="ARBA00004651"/>
    </source>
</evidence>
<evidence type="ECO:0000256" key="4">
    <source>
        <dbReference type="ARBA" id="ARBA00022692"/>
    </source>
</evidence>
<dbReference type="Proteomes" id="UP000606396">
    <property type="component" value="Unassembled WGS sequence"/>
</dbReference>
<name>A0ABR8H2Y7_NOSPU</name>
<feature type="transmembrane region" description="Helical" evidence="7">
    <location>
        <begin position="47"/>
        <end position="66"/>
    </location>
</feature>
<comment type="caution">
    <text evidence="8">The sequence shown here is derived from an EMBL/GenBank/DDBJ whole genome shotgun (WGS) entry which is preliminary data.</text>
</comment>
<comment type="subcellular location">
    <subcellularLocation>
        <location evidence="1">Cell membrane</location>
        <topology evidence="1">Multi-pass membrane protein</topology>
    </subcellularLocation>
</comment>
<evidence type="ECO:0000313" key="8">
    <source>
        <dbReference type="EMBL" id="MBD2609802.1"/>
    </source>
</evidence>
<protein>
    <submittedName>
        <fullName evidence="8">DoxX family protein</fullName>
    </submittedName>
</protein>
<evidence type="ECO:0000256" key="5">
    <source>
        <dbReference type="ARBA" id="ARBA00022989"/>
    </source>
</evidence>
<feature type="transmembrane region" description="Helical" evidence="7">
    <location>
        <begin position="103"/>
        <end position="126"/>
    </location>
</feature>